<sequence length="372" mass="42644">MVYETPRPQPAARIHSTKRITRKSRKRDGDAVMNEQTVMGPTPLRPLDKDAFVWTTIDEIGSVQAMYDAPSCLTLDSEELWREQWEPRHVVMENHLRRWFYIVGLSGIVRAFCTKCLLWLHVKGGAVIPRPFSETHHTFERNETLHWDFLTLGEFFGSSRYVLGLKDEATHFVELVACDVPTRYGVPTTWICDLWSHCKTNAIAELNRRLKQRHLLAVGKLFGGAGQPRHFASSKDVGFGISSERAGLASSINHLPVPSLVNKAPIEFFTGFPGPDALDTGEWCVATLTQPQRGTEQRLANLRASIAAMHKEMKVKRTKQTQRYRIRPHYHQQVNFWVGDYVLRSRVHEKQHANKLREMWVGPYRVVGSSDY</sequence>
<feature type="compositionally biased region" description="Basic residues" evidence="1">
    <location>
        <begin position="15"/>
        <end position="26"/>
    </location>
</feature>
<dbReference type="EMBL" id="NBNE01000175">
    <property type="protein sequence ID" value="OWZ21943.1"/>
    <property type="molecule type" value="Genomic_DNA"/>
</dbReference>
<evidence type="ECO:0000313" key="3">
    <source>
        <dbReference type="Proteomes" id="UP000198211"/>
    </source>
</evidence>
<name>A0A225WWE9_9STRA</name>
<reference evidence="3" key="1">
    <citation type="submission" date="2017-03" db="EMBL/GenBank/DDBJ databases">
        <title>Phytopthora megakarya and P. palmivora, two closely related causual agents of cacao black pod achieved similar genome size and gene model numbers by different mechanisms.</title>
        <authorList>
            <person name="Ali S."/>
            <person name="Shao J."/>
            <person name="Larry D.J."/>
            <person name="Kronmiller B."/>
            <person name="Shen D."/>
            <person name="Strem M.D."/>
            <person name="Melnick R.L."/>
            <person name="Guiltinan M.J."/>
            <person name="Tyler B.M."/>
            <person name="Meinhardt L.W."/>
            <person name="Bailey B.A."/>
        </authorList>
    </citation>
    <scope>NUCLEOTIDE SEQUENCE [LARGE SCALE GENOMIC DNA]</scope>
    <source>
        <strain evidence="3">zdho120</strain>
    </source>
</reference>
<accession>A0A225WWE9</accession>
<feature type="region of interest" description="Disordered" evidence="1">
    <location>
        <begin position="1"/>
        <end position="40"/>
    </location>
</feature>
<dbReference type="AlphaFoldDB" id="A0A225WWE9"/>
<comment type="caution">
    <text evidence="2">The sequence shown here is derived from an EMBL/GenBank/DDBJ whole genome shotgun (WGS) entry which is preliminary data.</text>
</comment>
<keyword evidence="3" id="KW-1185">Reference proteome</keyword>
<evidence type="ECO:0000313" key="2">
    <source>
        <dbReference type="EMBL" id="OWZ21943.1"/>
    </source>
</evidence>
<evidence type="ECO:0000256" key="1">
    <source>
        <dbReference type="SAM" id="MobiDB-lite"/>
    </source>
</evidence>
<protein>
    <recommendedName>
        <fullName evidence="4">Integrase zinc-binding domain-containing protein</fullName>
    </recommendedName>
</protein>
<gene>
    <name evidence="2" type="ORF">PHMEG_0003432</name>
</gene>
<evidence type="ECO:0008006" key="4">
    <source>
        <dbReference type="Google" id="ProtNLM"/>
    </source>
</evidence>
<proteinExistence type="predicted"/>
<organism evidence="2 3">
    <name type="scientific">Phytophthora megakarya</name>
    <dbReference type="NCBI Taxonomy" id="4795"/>
    <lineage>
        <taxon>Eukaryota</taxon>
        <taxon>Sar</taxon>
        <taxon>Stramenopiles</taxon>
        <taxon>Oomycota</taxon>
        <taxon>Peronosporomycetes</taxon>
        <taxon>Peronosporales</taxon>
        <taxon>Peronosporaceae</taxon>
        <taxon>Phytophthora</taxon>
    </lineage>
</organism>
<dbReference type="Proteomes" id="UP000198211">
    <property type="component" value="Unassembled WGS sequence"/>
</dbReference>